<accession>A0ABT7T1N7</accession>
<evidence type="ECO:0000256" key="1">
    <source>
        <dbReference type="SAM" id="SignalP"/>
    </source>
</evidence>
<gene>
    <name evidence="2" type="ORF">QTP81_17140</name>
</gene>
<dbReference type="RefSeq" id="WP_289367277.1">
    <property type="nucleotide sequence ID" value="NZ_JAUCBP010000014.1"/>
</dbReference>
<keyword evidence="1" id="KW-0732">Signal</keyword>
<dbReference type="Pfam" id="PF19577">
    <property type="entry name" value="DcaP"/>
    <property type="match status" value="1"/>
</dbReference>
<keyword evidence="3" id="KW-1185">Reference proteome</keyword>
<evidence type="ECO:0000313" key="3">
    <source>
        <dbReference type="Proteomes" id="UP001234343"/>
    </source>
</evidence>
<evidence type="ECO:0000313" key="2">
    <source>
        <dbReference type="EMBL" id="MDM7862336.1"/>
    </source>
</evidence>
<dbReference type="Proteomes" id="UP001234343">
    <property type="component" value="Unassembled WGS sequence"/>
</dbReference>
<reference evidence="2 3" key="1">
    <citation type="submission" date="2023-06" db="EMBL/GenBank/DDBJ databases">
        <title>Alteromonas sp. ASW11-36 isolated from intertidal sand.</title>
        <authorList>
            <person name="Li Y."/>
        </authorList>
    </citation>
    <scope>NUCLEOTIDE SEQUENCE [LARGE SCALE GENOMIC DNA]</scope>
    <source>
        <strain evidence="2 3">ASW11-36</strain>
    </source>
</reference>
<organism evidence="2 3">
    <name type="scientific">Alteromonas arenosi</name>
    <dbReference type="NCBI Taxonomy" id="3055817"/>
    <lineage>
        <taxon>Bacteria</taxon>
        <taxon>Pseudomonadati</taxon>
        <taxon>Pseudomonadota</taxon>
        <taxon>Gammaproteobacteria</taxon>
        <taxon>Alteromonadales</taxon>
        <taxon>Alteromonadaceae</taxon>
        <taxon>Alteromonas/Salinimonas group</taxon>
        <taxon>Alteromonas</taxon>
    </lineage>
</organism>
<dbReference type="InterPro" id="IPR045748">
    <property type="entry name" value="DcaP"/>
</dbReference>
<proteinExistence type="predicted"/>
<comment type="caution">
    <text evidence="2">The sequence shown here is derived from an EMBL/GenBank/DDBJ whole genome shotgun (WGS) entry which is preliminary data.</text>
</comment>
<feature type="chain" id="PRO_5046627219" evidence="1">
    <location>
        <begin position="26"/>
        <end position="387"/>
    </location>
</feature>
<name>A0ABT7T1N7_9ALTE</name>
<dbReference type="EMBL" id="JAUCBP010000014">
    <property type="protein sequence ID" value="MDM7862336.1"/>
    <property type="molecule type" value="Genomic_DNA"/>
</dbReference>
<dbReference type="SUPFAM" id="SSF56935">
    <property type="entry name" value="Porins"/>
    <property type="match status" value="1"/>
</dbReference>
<feature type="signal peptide" evidence="1">
    <location>
        <begin position="1"/>
        <end position="25"/>
    </location>
</feature>
<sequence length="387" mass="41850">MKAAIKKTASIVALTCAGLSGTATAANLAGTDVKFSGYIKLDAIVSNYSEGSLATGNLNRDFYVPALIPVNGLDEGAQMDIHARQSRFRFTTSTATEEGDTITGVLEFDMLATPNGNDRISSSWTPRIRHAFMKYKNWTIGQTWSTFMDVSALPETLDFIGVTDGTIFDRQALVRYTSGAWEFAAENPETTVTPFGGGGRIVADDNVTPDLVARYTHKADWGYLRVAGLLRQLAYDNGDNIDSTDTSIGISVTGKINLDNGDDLRFMLNTGQGLGRYIGLNTANGAVIDANGELQAIDSFGYAIAYRHVWNEKMRSNFTFSALDVDNDTALTGLGVTQKTYSARANLLYSPTKAITVGGEIAFANRETEGGLEGDMNRIQFSAKYAF</sequence>
<protein>
    <submittedName>
        <fullName evidence="2">DcaP family trimeric outer membrane transporter</fullName>
    </submittedName>
</protein>